<dbReference type="InterPro" id="IPR001609">
    <property type="entry name" value="Myosin_head_motor_dom-like"/>
</dbReference>
<dbReference type="Gene3D" id="3.40.850.10">
    <property type="entry name" value="Kinesin motor domain"/>
    <property type="match status" value="1"/>
</dbReference>
<proteinExistence type="inferred from homology"/>
<feature type="compositionally biased region" description="Acidic residues" evidence="10">
    <location>
        <begin position="52"/>
        <end position="97"/>
    </location>
</feature>
<dbReference type="InterPro" id="IPR036961">
    <property type="entry name" value="Kinesin_motor_dom_sf"/>
</dbReference>
<keyword evidence="7 8" id="KW-0009">Actin-binding</keyword>
<dbReference type="Gene3D" id="1.20.58.530">
    <property type="match status" value="1"/>
</dbReference>
<evidence type="ECO:0000256" key="10">
    <source>
        <dbReference type="SAM" id="MobiDB-lite"/>
    </source>
</evidence>
<dbReference type="GO" id="GO:0051015">
    <property type="term" value="F:actin filament binding"/>
    <property type="evidence" value="ECO:0007669"/>
    <property type="project" value="TreeGrafter"/>
</dbReference>
<dbReference type="PRINTS" id="PR00193">
    <property type="entry name" value="MYOSINHEAVY"/>
</dbReference>
<feature type="region of interest" description="Disordered" evidence="10">
    <location>
        <begin position="1474"/>
        <end position="1500"/>
    </location>
</feature>
<keyword evidence="6 8" id="KW-0505">Motor protein</keyword>
<dbReference type="InterPro" id="IPR027417">
    <property type="entry name" value="P-loop_NTPase"/>
</dbReference>
<feature type="compositionally biased region" description="Basic and acidic residues" evidence="10">
    <location>
        <begin position="1567"/>
        <end position="1578"/>
    </location>
</feature>
<feature type="region of interest" description="Disordered" evidence="10">
    <location>
        <begin position="1395"/>
        <end position="1418"/>
    </location>
</feature>
<dbReference type="GO" id="GO:0007015">
    <property type="term" value="P:actin filament organization"/>
    <property type="evidence" value="ECO:0007669"/>
    <property type="project" value="TreeGrafter"/>
</dbReference>
<evidence type="ECO:0000313" key="12">
    <source>
        <dbReference type="Proteomes" id="UP000887572"/>
    </source>
</evidence>
<feature type="region of interest" description="Disordered" evidence="10">
    <location>
        <begin position="47"/>
        <end position="125"/>
    </location>
</feature>
<dbReference type="Pfam" id="PF00063">
    <property type="entry name" value="Myosin_head"/>
    <property type="match status" value="1"/>
</dbReference>
<evidence type="ECO:0000256" key="6">
    <source>
        <dbReference type="ARBA" id="ARBA00023175"/>
    </source>
</evidence>
<feature type="domain" description="Myosin motor" evidence="11">
    <location>
        <begin position="221"/>
        <end position="956"/>
    </location>
</feature>
<feature type="compositionally biased region" description="Polar residues" evidence="10">
    <location>
        <begin position="799"/>
        <end position="808"/>
    </location>
</feature>
<feature type="compositionally biased region" description="Basic and acidic residues" evidence="10">
    <location>
        <begin position="1599"/>
        <end position="1609"/>
    </location>
</feature>
<dbReference type="GO" id="GO:0005524">
    <property type="term" value="F:ATP binding"/>
    <property type="evidence" value="ECO:0007669"/>
    <property type="project" value="UniProtKB-UniRule"/>
</dbReference>
<feature type="compositionally biased region" description="Polar residues" evidence="10">
    <location>
        <begin position="1334"/>
        <end position="1346"/>
    </location>
</feature>
<evidence type="ECO:0000256" key="4">
    <source>
        <dbReference type="ARBA" id="ARBA00023054"/>
    </source>
</evidence>
<dbReference type="SUPFAM" id="SSF52540">
    <property type="entry name" value="P-loop containing nucleoside triphosphate hydrolases"/>
    <property type="match status" value="1"/>
</dbReference>
<evidence type="ECO:0000256" key="2">
    <source>
        <dbReference type="ARBA" id="ARBA00022741"/>
    </source>
</evidence>
<name>A0A914IBU5_GLORO</name>
<dbReference type="WBParaSite" id="Gr19_v10_g8761.t1">
    <property type="protein sequence ID" value="Gr19_v10_g8761.t1"/>
    <property type="gene ID" value="Gr19_v10_g8761"/>
</dbReference>
<evidence type="ECO:0000256" key="7">
    <source>
        <dbReference type="ARBA" id="ARBA00023203"/>
    </source>
</evidence>
<comment type="similarity">
    <text evidence="1 8">Belongs to the TRAFAC class myosin-kinesin ATPase superfamily. Myosin family.</text>
</comment>
<dbReference type="PANTHER" id="PTHR13140">
    <property type="entry name" value="MYOSIN"/>
    <property type="match status" value="1"/>
</dbReference>
<dbReference type="Proteomes" id="UP000887572">
    <property type="component" value="Unplaced"/>
</dbReference>
<feature type="region of interest" description="Disordered" evidence="10">
    <location>
        <begin position="1565"/>
        <end position="1624"/>
    </location>
</feature>
<feature type="region of interest" description="Disordered" evidence="10">
    <location>
        <begin position="1332"/>
        <end position="1379"/>
    </location>
</feature>
<sequence length="1747" mass="199379">MSSLFQHSARLTLTQRQLSSIIRPIPAPNGASPKQSERMAQIIARSAPIAGLEEEEEEEVVEEEEEEEVVEEEEEEEYSYEEVDEEEEEQEEMTEIEPEVKRTSAPLTSAESVGRDGTAGGKDRFSNLEDECRRLLEVPEEALDREAKVKMEPGWDSRFWVPDAQEGFKLCEVRTKRGDRQNGEETETEVEVLLLNEEEQLRELSRKSVRRECLQRLSVSHLCENLCQLSELNDPSVLGSIRQRYSLRLIHTYSGLFCVVVNPWRSMAPLYCGEMRAHYANSDGDLPPHVFAIAQSAFEGVSDRNSRTNQSILITGESGAGKTENTKRIIEYLMDVAERHSNAKCFDQKRSATIEKALISAGTALEAFANAQTVHNNNSSRMGKFVRIDFDRGGKLHSAQIDCYLLEKSRVVSQNAGDSNFHIFYQLLARADFLQSEKASRVLCRIWDYRNPYSGDDPRPEAFRFLNQGRTADSVHAKFVDHLEGGRETEFALDQLGFSGPEKGWVRELVIACTIIGEIRFGERQGMDISFVEEMAEVEAVAELLGIRAGALVDSLTQPTFRVGDALIRRSQPLRKTLCAAQSLAKCIYERLFAWIVSKCNLAIRGGRQGAVDELSLAGGNKFVGVLDMAGFEIMARNSFEQLCINYTNERLQQFFNEFMFVREQEEYRREGISWEYVKDFGRDLQPTIDLIEKPLGMLSLLQEECIVPNGSDRSLLEKFVRRLSSTTPGGTFFKARQSSRTPCHHHFTIEHYAGPVSYSVDGWLEKNRDAMDGALLGVLATSSHPLAAQLFAGRESTAKSSADNKPSSPRGCAHRGGSAMAQATISHVYREQLAALLRTLRDTQAHFIRCIVPNHQRHPFVLDGALVMHQLRCNGVLEGIRICRQGYPNRIFYANFLARFRLLHAPSAALITTNPRDAVQQLFAAVGIVPSRYQLGRSKVFCRVGLLSQLEALRRERLNDCVCKLQAWIRWARARKDCQRRREEWLSVRTVQCSVRHFVHVRHWPWFRLWLRVRQLIPLVAERRRLDALEEANGKLNKELAETKRETERARTELRECAERVERNEVQWESDRAKAAELSAELKRNEELLERMERKFDDQHAKIVRLNGTLGEHAKALERLEEEKSVANAELLTLRERHRLERIERESAEEALRLAQEECVRSRVDVDEMGTEVRRMRSEMCRREEELGQSRERTREQQAQLADLNRALAEANDRLGEMQPQIYTEKSARRKAEGLVEHLEAELCRISDEMDKANVRRDAMKEQIRVRDAQMRKLERNLEDKSAQMEECVQELKRAHKRSQNEVQEHLEECRRKCLRMDTENAQLKCKLESQVRDNASQLQTSQSRGRLDKFGSSSALDSPGNSNNNNNIRESSVDSDCGGGLCRSVTARHSLHNASSANYPGSLHRPHRSYRTSTASTVHTEPFSVGVRRSASGTSTVNNLSSVTTSSSSVLRRHENATANSMLTSLTTTIDSGLLTRSPSSTSTVSGTHQQQQQHNSAMMAQRLDGAERRVMALERELQQQRQDAQMARRELEVYKQMARRELEDSERTRDSLSKQLRSVNAEMESMRNDLKKEQEQSQTTDFASRKMRGENNALRQRLEDEREESRAAIAAERKKHAEKADELANEYNSRLRQVGNAQRSTEQLQTKLTETESQLDRAFGQLTHLERLQKTQNSIGETWETQYRTAQSELQSVRDENAALKSKMRRQQRQIVLLTQQSELDSRVNELEERIGTLGGTTANREEA</sequence>
<evidence type="ECO:0000259" key="11">
    <source>
        <dbReference type="PROSITE" id="PS51456"/>
    </source>
</evidence>
<dbReference type="PANTHER" id="PTHR13140:SF857">
    <property type="entry name" value="MYOSIN-11"/>
    <property type="match status" value="1"/>
</dbReference>
<reference evidence="13" key="1">
    <citation type="submission" date="2022-11" db="UniProtKB">
        <authorList>
            <consortium name="WormBaseParasite"/>
        </authorList>
    </citation>
    <scope>IDENTIFICATION</scope>
</reference>
<evidence type="ECO:0000256" key="5">
    <source>
        <dbReference type="ARBA" id="ARBA00023123"/>
    </source>
</evidence>
<keyword evidence="3 8" id="KW-0067">ATP-binding</keyword>
<keyword evidence="4 9" id="KW-0175">Coiled coil</keyword>
<dbReference type="Gene3D" id="1.20.120.720">
    <property type="entry name" value="Myosin VI head, motor domain, U50 subdomain"/>
    <property type="match status" value="1"/>
</dbReference>
<organism evidence="12 13">
    <name type="scientific">Globodera rostochiensis</name>
    <name type="common">Golden nematode worm</name>
    <name type="synonym">Heterodera rostochiensis</name>
    <dbReference type="NCBI Taxonomy" id="31243"/>
    <lineage>
        <taxon>Eukaryota</taxon>
        <taxon>Metazoa</taxon>
        <taxon>Ecdysozoa</taxon>
        <taxon>Nematoda</taxon>
        <taxon>Chromadorea</taxon>
        <taxon>Rhabditida</taxon>
        <taxon>Tylenchina</taxon>
        <taxon>Tylenchomorpha</taxon>
        <taxon>Tylenchoidea</taxon>
        <taxon>Heteroderidae</taxon>
        <taxon>Heteroderinae</taxon>
        <taxon>Globodera</taxon>
    </lineage>
</organism>
<evidence type="ECO:0000256" key="1">
    <source>
        <dbReference type="ARBA" id="ARBA00008314"/>
    </source>
</evidence>
<evidence type="ECO:0000256" key="8">
    <source>
        <dbReference type="PROSITE-ProRule" id="PRU00782"/>
    </source>
</evidence>
<dbReference type="GO" id="GO:0016020">
    <property type="term" value="C:membrane"/>
    <property type="evidence" value="ECO:0007669"/>
    <property type="project" value="TreeGrafter"/>
</dbReference>
<feature type="binding site" evidence="8">
    <location>
        <begin position="316"/>
        <end position="323"/>
    </location>
    <ligand>
        <name>ATP</name>
        <dbReference type="ChEBI" id="CHEBI:30616"/>
    </ligand>
</feature>
<evidence type="ECO:0000256" key="3">
    <source>
        <dbReference type="ARBA" id="ARBA00022840"/>
    </source>
</evidence>
<keyword evidence="12" id="KW-1185">Reference proteome</keyword>
<dbReference type="PROSITE" id="PS51456">
    <property type="entry name" value="MYOSIN_MOTOR"/>
    <property type="match status" value="1"/>
</dbReference>
<feature type="region of interest" description="Actin-binding" evidence="8">
    <location>
        <begin position="834"/>
        <end position="856"/>
    </location>
</feature>
<keyword evidence="5 8" id="KW-0518">Myosin</keyword>
<dbReference type="GO" id="GO:0005737">
    <property type="term" value="C:cytoplasm"/>
    <property type="evidence" value="ECO:0007669"/>
    <property type="project" value="TreeGrafter"/>
</dbReference>
<keyword evidence="2 8" id="KW-0547">Nucleotide-binding</keyword>
<feature type="coiled-coil region" evidence="9">
    <location>
        <begin position="1686"/>
        <end position="1720"/>
    </location>
</feature>
<dbReference type="Gene3D" id="1.10.10.820">
    <property type="match status" value="1"/>
</dbReference>
<accession>A0A914IBU5</accession>
<feature type="coiled-coil region" evidence="9">
    <location>
        <begin position="1020"/>
        <end position="1159"/>
    </location>
</feature>
<feature type="region of interest" description="Disordered" evidence="10">
    <location>
        <begin position="796"/>
        <end position="817"/>
    </location>
</feature>
<dbReference type="GO" id="GO:0016459">
    <property type="term" value="C:myosin complex"/>
    <property type="evidence" value="ECO:0007669"/>
    <property type="project" value="UniProtKB-KW"/>
</dbReference>
<evidence type="ECO:0000313" key="13">
    <source>
        <dbReference type="WBParaSite" id="Gr19_v10_g8761.t1"/>
    </source>
</evidence>
<dbReference type="SMART" id="SM00242">
    <property type="entry name" value="MYSc"/>
    <property type="match status" value="1"/>
</dbReference>
<dbReference type="GO" id="GO:0000146">
    <property type="term" value="F:microfilament motor activity"/>
    <property type="evidence" value="ECO:0007669"/>
    <property type="project" value="TreeGrafter"/>
</dbReference>
<protein>
    <submittedName>
        <fullName evidence="13">Myosin motor domain-containing protein</fullName>
    </submittedName>
</protein>
<dbReference type="Gene3D" id="1.20.5.4820">
    <property type="match status" value="1"/>
</dbReference>
<evidence type="ECO:0000256" key="9">
    <source>
        <dbReference type="SAM" id="Coils"/>
    </source>
</evidence>
<feature type="coiled-coil region" evidence="9">
    <location>
        <begin position="1258"/>
        <end position="1310"/>
    </location>
</feature>
<feature type="compositionally biased region" description="Polar residues" evidence="10">
    <location>
        <begin position="1353"/>
        <end position="1362"/>
    </location>
</feature>